<evidence type="ECO:0000313" key="2">
    <source>
        <dbReference type="Proteomes" id="UP001412067"/>
    </source>
</evidence>
<evidence type="ECO:0000313" key="1">
    <source>
        <dbReference type="EMBL" id="KAK8967780.1"/>
    </source>
</evidence>
<dbReference type="Proteomes" id="UP001412067">
    <property type="component" value="Unassembled WGS sequence"/>
</dbReference>
<keyword evidence="2" id="KW-1185">Reference proteome</keyword>
<protein>
    <submittedName>
        <fullName evidence="1">Uncharacterized protein</fullName>
    </submittedName>
</protein>
<organism evidence="1 2">
    <name type="scientific">Platanthera guangdongensis</name>
    <dbReference type="NCBI Taxonomy" id="2320717"/>
    <lineage>
        <taxon>Eukaryota</taxon>
        <taxon>Viridiplantae</taxon>
        <taxon>Streptophyta</taxon>
        <taxon>Embryophyta</taxon>
        <taxon>Tracheophyta</taxon>
        <taxon>Spermatophyta</taxon>
        <taxon>Magnoliopsida</taxon>
        <taxon>Liliopsida</taxon>
        <taxon>Asparagales</taxon>
        <taxon>Orchidaceae</taxon>
        <taxon>Orchidoideae</taxon>
        <taxon>Orchideae</taxon>
        <taxon>Orchidinae</taxon>
        <taxon>Platanthera</taxon>
    </lineage>
</organism>
<proteinExistence type="predicted"/>
<sequence length="62" mass="7176">MQCQNPDFNRGDHGRRMVQRAPVEAMIDLLSPDAKIFLQSDIEVVTIRTEEQFIKYGKGRII</sequence>
<comment type="caution">
    <text evidence="1">The sequence shown here is derived from an EMBL/GenBank/DDBJ whole genome shotgun (WGS) entry which is preliminary data.</text>
</comment>
<reference evidence="1 2" key="1">
    <citation type="journal article" date="2022" name="Nat. Plants">
        <title>Genomes of leafy and leafless Platanthera orchids illuminate the evolution of mycoheterotrophy.</title>
        <authorList>
            <person name="Li M.H."/>
            <person name="Liu K.W."/>
            <person name="Li Z."/>
            <person name="Lu H.C."/>
            <person name="Ye Q.L."/>
            <person name="Zhang D."/>
            <person name="Wang J.Y."/>
            <person name="Li Y.F."/>
            <person name="Zhong Z.M."/>
            <person name="Liu X."/>
            <person name="Yu X."/>
            <person name="Liu D.K."/>
            <person name="Tu X.D."/>
            <person name="Liu B."/>
            <person name="Hao Y."/>
            <person name="Liao X.Y."/>
            <person name="Jiang Y.T."/>
            <person name="Sun W.H."/>
            <person name="Chen J."/>
            <person name="Chen Y.Q."/>
            <person name="Ai Y."/>
            <person name="Zhai J.W."/>
            <person name="Wu S.S."/>
            <person name="Zhou Z."/>
            <person name="Hsiao Y.Y."/>
            <person name="Wu W.L."/>
            <person name="Chen Y.Y."/>
            <person name="Lin Y.F."/>
            <person name="Hsu J.L."/>
            <person name="Li C.Y."/>
            <person name="Wang Z.W."/>
            <person name="Zhao X."/>
            <person name="Zhong W.Y."/>
            <person name="Ma X.K."/>
            <person name="Ma L."/>
            <person name="Huang J."/>
            <person name="Chen G.Z."/>
            <person name="Huang M.Z."/>
            <person name="Huang L."/>
            <person name="Peng D.H."/>
            <person name="Luo Y.B."/>
            <person name="Zou S.Q."/>
            <person name="Chen S.P."/>
            <person name="Lan S."/>
            <person name="Tsai W.C."/>
            <person name="Van de Peer Y."/>
            <person name="Liu Z.J."/>
        </authorList>
    </citation>
    <scope>NUCLEOTIDE SEQUENCE [LARGE SCALE GENOMIC DNA]</scope>
    <source>
        <strain evidence="1">Lor288</strain>
    </source>
</reference>
<name>A0ABR2MUA9_9ASPA</name>
<dbReference type="EMBL" id="JBBWWR010000004">
    <property type="protein sequence ID" value="KAK8967780.1"/>
    <property type="molecule type" value="Genomic_DNA"/>
</dbReference>
<dbReference type="Gene3D" id="3.40.50.150">
    <property type="entry name" value="Vaccinia Virus protein VP39"/>
    <property type="match status" value="1"/>
</dbReference>
<accession>A0ABR2MUA9</accession>
<gene>
    <name evidence="1" type="ORF">KSP40_PGU016201</name>
</gene>
<dbReference type="InterPro" id="IPR029063">
    <property type="entry name" value="SAM-dependent_MTases_sf"/>
</dbReference>